<name>A0AAW0WZU6_CHEQU</name>
<protein>
    <recommendedName>
        <fullName evidence="1">ZSWIM3 N-terminal domain-containing protein</fullName>
    </recommendedName>
</protein>
<dbReference type="InterPro" id="IPR052579">
    <property type="entry name" value="Zinc_finger_SWIM"/>
</dbReference>
<dbReference type="PANTHER" id="PTHR31569">
    <property type="entry name" value="SWIM-TYPE DOMAIN-CONTAINING PROTEIN"/>
    <property type="match status" value="1"/>
</dbReference>
<feature type="non-terminal residue" evidence="2">
    <location>
        <position position="362"/>
    </location>
</feature>
<sequence length="362" mass="40258">MGNSEEMKKKAVKRARVESCGGCIPGEGNDGDVLVKDGGDVLVKDAGDVLVKDGGDVLVKDGGDVLVKDEATHGVLVKDGGDVLVKDEATHGGTSVGESVEAVVEAPWVGGSTREVEVGSTPPQATITDLTQHFQSIFDRTTFRSFKEFEDLFNQFKKETGSVFRIKSSCSVAYENSRRKKHFIPAHFKFVSVRYCCVHYGQPKIAGQGIRMKQRYLPCGCECFLYVSYNRGALVISQAAMQHNHEVSNQMAPYYAINRRISNEELRQVADVIELIPSSRALQHFLQEHFHRPTTLQDAKNVRARLKTLQLNRAANSGAVRSFQSETVMQEMKEENSSEDSIKTSVENLSEEIYMDNFHDEN</sequence>
<evidence type="ECO:0000259" key="1">
    <source>
        <dbReference type="Pfam" id="PF21599"/>
    </source>
</evidence>
<reference evidence="2 3" key="1">
    <citation type="journal article" date="2024" name="BMC Genomics">
        <title>Genome assembly of redclaw crayfish (Cherax quadricarinatus) provides insights into its immune adaptation and hypoxia tolerance.</title>
        <authorList>
            <person name="Liu Z."/>
            <person name="Zheng J."/>
            <person name="Li H."/>
            <person name="Fang K."/>
            <person name="Wang S."/>
            <person name="He J."/>
            <person name="Zhou D."/>
            <person name="Weng S."/>
            <person name="Chi M."/>
            <person name="Gu Z."/>
            <person name="He J."/>
            <person name="Li F."/>
            <person name="Wang M."/>
        </authorList>
    </citation>
    <scope>NUCLEOTIDE SEQUENCE [LARGE SCALE GENOMIC DNA]</scope>
    <source>
        <strain evidence="2">ZL_2023a</strain>
    </source>
</reference>
<evidence type="ECO:0000313" key="3">
    <source>
        <dbReference type="Proteomes" id="UP001445076"/>
    </source>
</evidence>
<dbReference type="Pfam" id="PF21599">
    <property type="entry name" value="ZSWIM3_N"/>
    <property type="match status" value="1"/>
</dbReference>
<dbReference type="InterPro" id="IPR048325">
    <property type="entry name" value="ZSWIM3_N"/>
</dbReference>
<evidence type="ECO:0000313" key="2">
    <source>
        <dbReference type="EMBL" id="KAK8732456.1"/>
    </source>
</evidence>
<comment type="caution">
    <text evidence="2">The sequence shown here is derived from an EMBL/GenBank/DDBJ whole genome shotgun (WGS) entry which is preliminary data.</text>
</comment>
<keyword evidence="3" id="KW-1185">Reference proteome</keyword>
<dbReference type="AlphaFoldDB" id="A0AAW0WZU6"/>
<dbReference type="PANTHER" id="PTHR31569:SF4">
    <property type="entry name" value="SWIM-TYPE DOMAIN-CONTAINING PROTEIN"/>
    <property type="match status" value="1"/>
</dbReference>
<accession>A0AAW0WZU6</accession>
<dbReference type="EMBL" id="JARKIK010000057">
    <property type="protein sequence ID" value="KAK8732456.1"/>
    <property type="molecule type" value="Genomic_DNA"/>
</dbReference>
<feature type="domain" description="ZSWIM3 N-terminal" evidence="1">
    <location>
        <begin position="141"/>
        <end position="245"/>
    </location>
</feature>
<gene>
    <name evidence="2" type="ORF">OTU49_007107</name>
</gene>
<proteinExistence type="predicted"/>
<organism evidence="2 3">
    <name type="scientific">Cherax quadricarinatus</name>
    <name type="common">Australian red claw crayfish</name>
    <dbReference type="NCBI Taxonomy" id="27406"/>
    <lineage>
        <taxon>Eukaryota</taxon>
        <taxon>Metazoa</taxon>
        <taxon>Ecdysozoa</taxon>
        <taxon>Arthropoda</taxon>
        <taxon>Crustacea</taxon>
        <taxon>Multicrustacea</taxon>
        <taxon>Malacostraca</taxon>
        <taxon>Eumalacostraca</taxon>
        <taxon>Eucarida</taxon>
        <taxon>Decapoda</taxon>
        <taxon>Pleocyemata</taxon>
        <taxon>Astacidea</taxon>
        <taxon>Parastacoidea</taxon>
        <taxon>Parastacidae</taxon>
        <taxon>Cherax</taxon>
    </lineage>
</organism>
<dbReference type="Proteomes" id="UP001445076">
    <property type="component" value="Unassembled WGS sequence"/>
</dbReference>